<dbReference type="Proteomes" id="UP000292855">
    <property type="component" value="Unassembled WGS sequence"/>
</dbReference>
<dbReference type="AlphaFoldDB" id="A0A4Q6XWC2"/>
<proteinExistence type="predicted"/>
<evidence type="ECO:0000256" key="1">
    <source>
        <dbReference type="ARBA" id="ARBA00022676"/>
    </source>
</evidence>
<dbReference type="InterPro" id="IPR001173">
    <property type="entry name" value="Glyco_trans_2-like"/>
</dbReference>
<name>A0A4Q6XWC2_9SPHI</name>
<evidence type="ECO:0000256" key="2">
    <source>
        <dbReference type="ARBA" id="ARBA00022679"/>
    </source>
</evidence>
<keyword evidence="1" id="KW-0328">Glycosyltransferase</keyword>
<sequence length="333" mass="39087">MNTLQPIVSVIIPVYNAEDTLDMCLNLLQSQTYSNLELLFINDCSTDSSRESIENWARKLEDREYVTVRIIDHERNMGVAAARNTGLGHATGRYVYYVDADDAIEPDAIEVLVNAAVEHDAEIVGCNWFLSFEKNERKMNQPAFSTAYEGLMGILNGTMRWNLWLFLVERSLYENNNIRFTPGLDMGEDLMVMCKLFTFANRVTYVDRTLYHYRQSNTASLTKVYSAKHIRQVTQNVQEIERFLKESSFADRLTNHIEFLKLNIKLPLLISDDQERYKQWLDWFPEANNYIMQNKAQPWRTRVLQLSAYKKQFWAVQLYYRIINQVVYGILYK</sequence>
<evidence type="ECO:0000313" key="5">
    <source>
        <dbReference type="Proteomes" id="UP000292855"/>
    </source>
</evidence>
<protein>
    <submittedName>
        <fullName evidence="4">Glycosyltransferase</fullName>
    </submittedName>
</protein>
<dbReference type="Gene3D" id="3.90.550.10">
    <property type="entry name" value="Spore Coat Polysaccharide Biosynthesis Protein SpsA, Chain A"/>
    <property type="match status" value="1"/>
</dbReference>
<reference evidence="4 5" key="1">
    <citation type="submission" date="2019-02" db="EMBL/GenBank/DDBJ databases">
        <authorList>
            <person name="Li Y."/>
        </authorList>
    </citation>
    <scope>NUCLEOTIDE SEQUENCE [LARGE SCALE GENOMIC DNA]</scope>
    <source>
        <strain evidence="4 5">30C10-4-7</strain>
    </source>
</reference>
<dbReference type="SUPFAM" id="SSF53448">
    <property type="entry name" value="Nucleotide-diphospho-sugar transferases"/>
    <property type="match status" value="1"/>
</dbReference>
<comment type="caution">
    <text evidence="4">The sequence shown here is derived from an EMBL/GenBank/DDBJ whole genome shotgun (WGS) entry which is preliminary data.</text>
</comment>
<dbReference type="RefSeq" id="WP_130139913.1">
    <property type="nucleotide sequence ID" value="NZ_SGIT01000001.1"/>
</dbReference>
<dbReference type="InterPro" id="IPR029044">
    <property type="entry name" value="Nucleotide-diphossugar_trans"/>
</dbReference>
<keyword evidence="2 4" id="KW-0808">Transferase</keyword>
<evidence type="ECO:0000259" key="3">
    <source>
        <dbReference type="Pfam" id="PF00535"/>
    </source>
</evidence>
<accession>A0A4Q6XWC2</accession>
<dbReference type="PANTHER" id="PTHR22916">
    <property type="entry name" value="GLYCOSYLTRANSFERASE"/>
    <property type="match status" value="1"/>
</dbReference>
<evidence type="ECO:0000313" key="4">
    <source>
        <dbReference type="EMBL" id="RZF61684.1"/>
    </source>
</evidence>
<dbReference type="EMBL" id="SGIT01000001">
    <property type="protein sequence ID" value="RZF61684.1"/>
    <property type="molecule type" value="Genomic_DNA"/>
</dbReference>
<dbReference type="CDD" id="cd00761">
    <property type="entry name" value="Glyco_tranf_GTA_type"/>
    <property type="match status" value="1"/>
</dbReference>
<feature type="domain" description="Glycosyltransferase 2-like" evidence="3">
    <location>
        <begin position="9"/>
        <end position="159"/>
    </location>
</feature>
<dbReference type="PANTHER" id="PTHR22916:SF51">
    <property type="entry name" value="GLYCOSYLTRANSFERASE EPSH-RELATED"/>
    <property type="match status" value="1"/>
</dbReference>
<dbReference type="OrthoDB" id="1114838at2"/>
<keyword evidence="5" id="KW-1185">Reference proteome</keyword>
<gene>
    <name evidence="4" type="ORF">EWE74_02245</name>
</gene>
<dbReference type="Pfam" id="PF00535">
    <property type="entry name" value="Glycos_transf_2"/>
    <property type="match status" value="1"/>
</dbReference>
<dbReference type="GO" id="GO:0016758">
    <property type="term" value="F:hexosyltransferase activity"/>
    <property type="evidence" value="ECO:0007669"/>
    <property type="project" value="UniProtKB-ARBA"/>
</dbReference>
<organism evidence="4 5">
    <name type="scientific">Sphingobacterium corticibacterium</name>
    <dbReference type="NCBI Taxonomy" id="2484746"/>
    <lineage>
        <taxon>Bacteria</taxon>
        <taxon>Pseudomonadati</taxon>
        <taxon>Bacteroidota</taxon>
        <taxon>Sphingobacteriia</taxon>
        <taxon>Sphingobacteriales</taxon>
        <taxon>Sphingobacteriaceae</taxon>
        <taxon>Sphingobacterium</taxon>
    </lineage>
</organism>